<comment type="caution">
    <text evidence="6">The sequence shown here is derived from an EMBL/GenBank/DDBJ whole genome shotgun (WGS) entry which is preliminary data.</text>
</comment>
<organism evidence="6 7">
    <name type="scientific">Rhodoplanes tepidamans</name>
    <name type="common">Rhodoplanes cryptolactis</name>
    <dbReference type="NCBI Taxonomy" id="200616"/>
    <lineage>
        <taxon>Bacteria</taxon>
        <taxon>Pseudomonadati</taxon>
        <taxon>Pseudomonadota</taxon>
        <taxon>Alphaproteobacteria</taxon>
        <taxon>Hyphomicrobiales</taxon>
        <taxon>Nitrobacteraceae</taxon>
        <taxon>Rhodoplanes</taxon>
    </lineage>
</organism>
<name>A0ABT5J700_RHOTP</name>
<dbReference type="PANTHER" id="PTHR11931">
    <property type="entry name" value="PHOSPHOGLYCERATE MUTASE"/>
    <property type="match status" value="1"/>
</dbReference>
<dbReference type="Pfam" id="PF00300">
    <property type="entry name" value="His_Phos_1"/>
    <property type="match status" value="1"/>
</dbReference>
<reference evidence="6" key="2">
    <citation type="submission" date="2023-02" db="EMBL/GenBank/DDBJ databases">
        <authorList>
            <person name="Rayyan A."/>
            <person name="Meyer T."/>
            <person name="Kyndt J.A."/>
        </authorList>
    </citation>
    <scope>NUCLEOTIDE SEQUENCE</scope>
    <source>
        <strain evidence="6">DSM 9987</strain>
    </source>
</reference>
<dbReference type="InterPro" id="IPR029033">
    <property type="entry name" value="His_PPase_superfam"/>
</dbReference>
<evidence type="ECO:0000256" key="3">
    <source>
        <dbReference type="ARBA" id="ARBA00022432"/>
    </source>
</evidence>
<dbReference type="EMBL" id="JAQQLI010000006">
    <property type="protein sequence ID" value="MDC7785227.1"/>
    <property type="molecule type" value="Genomic_DNA"/>
</dbReference>
<proteinExistence type="inferred from homology"/>
<evidence type="ECO:0000256" key="1">
    <source>
        <dbReference type="ARBA" id="ARBA00006717"/>
    </source>
</evidence>
<evidence type="ECO:0000313" key="7">
    <source>
        <dbReference type="Proteomes" id="UP001165652"/>
    </source>
</evidence>
<dbReference type="RefSeq" id="WP_272776073.1">
    <property type="nucleotide sequence ID" value="NZ_JAQQLI010000006.1"/>
</dbReference>
<protein>
    <recommendedName>
        <fullName evidence="2">phosphoglycerate mutase (2,3-diphosphoglycerate-dependent)</fullName>
        <ecNumber evidence="2">5.4.2.11</ecNumber>
    </recommendedName>
</protein>
<keyword evidence="4" id="KW-0324">Glycolysis</keyword>
<dbReference type="EC" id="5.4.2.11" evidence="2"/>
<dbReference type="SMART" id="SM00855">
    <property type="entry name" value="PGAM"/>
    <property type="match status" value="1"/>
</dbReference>
<dbReference type="InterPro" id="IPR013078">
    <property type="entry name" value="His_Pase_superF_clade-1"/>
</dbReference>
<gene>
    <name evidence="6" type="ORF">PQJ73_05985</name>
</gene>
<dbReference type="InterPro" id="IPR005952">
    <property type="entry name" value="Phosphogly_mut1"/>
</dbReference>
<dbReference type="SUPFAM" id="SSF53254">
    <property type="entry name" value="Phosphoglycerate mutase-like"/>
    <property type="match status" value="1"/>
</dbReference>
<dbReference type="CDD" id="cd07067">
    <property type="entry name" value="HP_PGM_like"/>
    <property type="match status" value="1"/>
</dbReference>
<evidence type="ECO:0000313" key="6">
    <source>
        <dbReference type="EMBL" id="MDC7785227.1"/>
    </source>
</evidence>
<keyword evidence="5" id="KW-0413">Isomerase</keyword>
<comment type="similarity">
    <text evidence="1">Belongs to the phosphoglycerate mutase family. BPG-dependent PGAM subfamily.</text>
</comment>
<sequence>MTRSVLLVRHGEVEGDGAERFVGRTDLPMSAAGEARIVTLAAGLAGRPLDAIWCSGLARSRRTAALLAAGRGIPVRVASALAEIDMGDWEGLSRRAVAAQQPGAYAARGRDLAGFRPPGGESFADLAARVLPCWRTILAGPEDAVAIAGHAGVNRVILCDVLGLPLANLFRLAQTPGGVTLIEIGRQGPVVRLLDALSAPAAALAPAQPAVPSAKPSAMSAGAVPETLRC</sequence>
<keyword evidence="7" id="KW-1185">Reference proteome</keyword>
<keyword evidence="3" id="KW-0312">Gluconeogenesis</keyword>
<dbReference type="Proteomes" id="UP001165652">
    <property type="component" value="Unassembled WGS sequence"/>
</dbReference>
<reference evidence="6" key="1">
    <citation type="journal article" date="2023" name="Microbiol Resour">
        <title>Genome Sequences of Rhodoplanes serenus and Two Thermotolerant Strains, Rhodoplanes tepidamans and 'Rhodoplanes cryptolactis,' Further Refine the Genus.</title>
        <authorList>
            <person name="Rayyan A.A."/>
            <person name="Kyndt J.A."/>
        </authorList>
    </citation>
    <scope>NUCLEOTIDE SEQUENCE</scope>
    <source>
        <strain evidence="6">DSM 9987</strain>
    </source>
</reference>
<accession>A0ABT5J700</accession>
<evidence type="ECO:0000256" key="4">
    <source>
        <dbReference type="ARBA" id="ARBA00023152"/>
    </source>
</evidence>
<evidence type="ECO:0000256" key="5">
    <source>
        <dbReference type="ARBA" id="ARBA00023235"/>
    </source>
</evidence>
<evidence type="ECO:0000256" key="2">
    <source>
        <dbReference type="ARBA" id="ARBA00012028"/>
    </source>
</evidence>
<dbReference type="Gene3D" id="3.40.50.1240">
    <property type="entry name" value="Phosphoglycerate mutase-like"/>
    <property type="match status" value="1"/>
</dbReference>